<dbReference type="Proteomes" id="UP000580051">
    <property type="component" value="Unassembled WGS sequence"/>
</dbReference>
<accession>A0A6V8NLK8</accession>
<reference evidence="1 2" key="1">
    <citation type="journal article" date="2020" name="Front. Microbiol.">
        <title>Single-cell genomics of novel Actinobacteria with the Wood-Ljungdahl pathway discovered in a serpentinizing system.</title>
        <authorList>
            <person name="Merino N."/>
            <person name="Kawai M."/>
            <person name="Boyd E.S."/>
            <person name="Colman D.R."/>
            <person name="McGlynn S.E."/>
            <person name="Nealson K.H."/>
            <person name="Kurokawa K."/>
            <person name="Hongoh Y."/>
        </authorList>
    </citation>
    <scope>NUCLEOTIDE SEQUENCE [LARGE SCALE GENOMIC DNA]</scope>
    <source>
        <strain evidence="1 2">S06</strain>
    </source>
</reference>
<sequence>MIHYSGSMPPLREVILKQRRYDELIQLAKEDIEAELREVRSAKRLLRSLYHLKKHGRKVGATTVKEYWKSIRRLQGDDKARIFTYRDPKYGNSVNWALISVERGHVLLYNKEDGIIATFFAHHPDDLPKYLRSRQSLWVEIKTGPEEGYLIKKDWSP</sequence>
<gene>
    <name evidence="1" type="ORF">HKBW3S06_00184</name>
</gene>
<dbReference type="EMBL" id="BLRV01000010">
    <property type="protein sequence ID" value="GFP20957.1"/>
    <property type="molecule type" value="Genomic_DNA"/>
</dbReference>
<name>A0A6V8NLK8_9ACTN</name>
<evidence type="ECO:0000313" key="2">
    <source>
        <dbReference type="Proteomes" id="UP000580051"/>
    </source>
</evidence>
<protein>
    <submittedName>
        <fullName evidence="1">Uncharacterized protein</fullName>
    </submittedName>
</protein>
<dbReference type="AlphaFoldDB" id="A0A6V8NLK8"/>
<comment type="caution">
    <text evidence="1">The sequence shown here is derived from an EMBL/GenBank/DDBJ whole genome shotgun (WGS) entry which is preliminary data.</text>
</comment>
<evidence type="ECO:0000313" key="1">
    <source>
        <dbReference type="EMBL" id="GFP20957.1"/>
    </source>
</evidence>
<organism evidence="1 2">
    <name type="scientific">Candidatus Hakubella thermalkaliphila</name>
    <dbReference type="NCBI Taxonomy" id="2754717"/>
    <lineage>
        <taxon>Bacteria</taxon>
        <taxon>Bacillati</taxon>
        <taxon>Actinomycetota</taxon>
        <taxon>Actinomycetota incertae sedis</taxon>
        <taxon>Candidatus Hakubellales</taxon>
        <taxon>Candidatus Hakubellaceae</taxon>
        <taxon>Candidatus Hakubella</taxon>
    </lineage>
</organism>
<proteinExistence type="predicted"/>